<gene>
    <name evidence="1" type="ORF">DF3PA_290025</name>
</gene>
<reference evidence="1" key="1">
    <citation type="submission" date="2018-11" db="EMBL/GenBank/DDBJ databases">
        <authorList>
            <person name="Onetto C."/>
        </authorList>
    </citation>
    <scope>NUCLEOTIDE SEQUENCE [LARGE SCALE GENOMIC DNA]</scope>
</reference>
<evidence type="ECO:0000313" key="2">
    <source>
        <dbReference type="Proteomes" id="UP000326641"/>
    </source>
</evidence>
<dbReference type="Proteomes" id="UP000326641">
    <property type="component" value="Unassembled WGS sequence"/>
</dbReference>
<comment type="caution">
    <text evidence="1">The sequence shown here is derived from an EMBL/GenBank/DDBJ whole genome shotgun (WGS) entry which is preliminary data.</text>
</comment>
<keyword evidence="2" id="KW-1185">Reference proteome</keyword>
<evidence type="ECO:0000313" key="1">
    <source>
        <dbReference type="EMBL" id="VUX46771.1"/>
    </source>
</evidence>
<protein>
    <submittedName>
        <fullName evidence="1">Uncharacterized protein</fullName>
    </submittedName>
</protein>
<organism evidence="1 2">
    <name type="scientific">Candidatus Defluviicoccus seviourii</name>
    <dbReference type="NCBI Taxonomy" id="2565273"/>
    <lineage>
        <taxon>Bacteria</taxon>
        <taxon>Pseudomonadati</taxon>
        <taxon>Pseudomonadota</taxon>
        <taxon>Alphaproteobacteria</taxon>
        <taxon>Rhodospirillales</taxon>
        <taxon>Rhodospirillaceae</taxon>
        <taxon>Defluviicoccus</taxon>
    </lineage>
</organism>
<accession>A0A564WEQ8</accession>
<dbReference type="EMBL" id="UXAT02000022">
    <property type="protein sequence ID" value="VUX46771.1"/>
    <property type="molecule type" value="Genomic_DNA"/>
</dbReference>
<proteinExistence type="predicted"/>
<sequence>MRGAGIRSGMVGKLVANIAEDGVELAGNILGAADQSQRDKSEKQAVLNRSCAAFVFDESLKGFDHSRFLRRLFGPPCEPLELYVYCKPGSK</sequence>
<name>A0A564WEQ8_9PROT</name>
<dbReference type="AlphaFoldDB" id="A0A564WEQ8"/>